<feature type="compositionally biased region" description="Acidic residues" evidence="1">
    <location>
        <begin position="93"/>
        <end position="116"/>
    </location>
</feature>
<comment type="caution">
    <text evidence="3">The sequence shown here is derived from an EMBL/GenBank/DDBJ whole genome shotgun (WGS) entry which is preliminary data.</text>
</comment>
<protein>
    <recommendedName>
        <fullName evidence="2">Retroviral polymerase SH3-like domain-containing protein</fullName>
    </recommendedName>
</protein>
<gene>
    <name evidence="3" type="ORF">HK100_007387</name>
</gene>
<dbReference type="InterPro" id="IPR057670">
    <property type="entry name" value="SH3_retrovirus"/>
</dbReference>
<feature type="non-terminal residue" evidence="3">
    <location>
        <position position="210"/>
    </location>
</feature>
<feature type="region of interest" description="Disordered" evidence="1">
    <location>
        <begin position="76"/>
        <end position="163"/>
    </location>
</feature>
<dbReference type="AlphaFoldDB" id="A0AAD5X8A7"/>
<name>A0AAD5X8A7_9FUNG</name>
<organism evidence="3 4">
    <name type="scientific">Physocladia obscura</name>
    <dbReference type="NCBI Taxonomy" id="109957"/>
    <lineage>
        <taxon>Eukaryota</taxon>
        <taxon>Fungi</taxon>
        <taxon>Fungi incertae sedis</taxon>
        <taxon>Chytridiomycota</taxon>
        <taxon>Chytridiomycota incertae sedis</taxon>
        <taxon>Chytridiomycetes</taxon>
        <taxon>Chytridiales</taxon>
        <taxon>Chytriomycetaceae</taxon>
        <taxon>Physocladia</taxon>
    </lineage>
</organism>
<evidence type="ECO:0000259" key="2">
    <source>
        <dbReference type="Pfam" id="PF25597"/>
    </source>
</evidence>
<feature type="compositionally biased region" description="Basic and acidic residues" evidence="1">
    <location>
        <begin position="154"/>
        <end position="163"/>
    </location>
</feature>
<keyword evidence="4" id="KW-1185">Reference proteome</keyword>
<evidence type="ECO:0000313" key="3">
    <source>
        <dbReference type="EMBL" id="KAJ3090606.1"/>
    </source>
</evidence>
<dbReference type="EMBL" id="JADGJH010003484">
    <property type="protein sequence ID" value="KAJ3090606.1"/>
    <property type="molecule type" value="Genomic_DNA"/>
</dbReference>
<sequence>MKSNVSNMRLFGSKCWVKVPVEKTWGSHKLDACGISGIFLGYVNHGSAYKIFLEDSQEIVTAASVIFDETETGKPVIENVKQPGPKKAHFEDESNSDDEEDDDESEDGGGGDEDENWTTTGSGNGGASRVSSASRSSHDSTTPGPSSPPAVRQSTRERKAPREWWKSGHYAMAVESRDPVNFALLTMEEALDSPEQAKWMEAAKKELENV</sequence>
<dbReference type="Proteomes" id="UP001211907">
    <property type="component" value="Unassembled WGS sequence"/>
</dbReference>
<proteinExistence type="predicted"/>
<evidence type="ECO:0000256" key="1">
    <source>
        <dbReference type="SAM" id="MobiDB-lite"/>
    </source>
</evidence>
<reference evidence="3" key="1">
    <citation type="submission" date="2020-05" db="EMBL/GenBank/DDBJ databases">
        <title>Phylogenomic resolution of chytrid fungi.</title>
        <authorList>
            <person name="Stajich J.E."/>
            <person name="Amses K."/>
            <person name="Simmons R."/>
            <person name="Seto K."/>
            <person name="Myers J."/>
            <person name="Bonds A."/>
            <person name="Quandt C.A."/>
            <person name="Barry K."/>
            <person name="Liu P."/>
            <person name="Grigoriev I."/>
            <person name="Longcore J.E."/>
            <person name="James T.Y."/>
        </authorList>
    </citation>
    <scope>NUCLEOTIDE SEQUENCE</scope>
    <source>
        <strain evidence="3">JEL0513</strain>
    </source>
</reference>
<evidence type="ECO:0000313" key="4">
    <source>
        <dbReference type="Proteomes" id="UP001211907"/>
    </source>
</evidence>
<accession>A0AAD5X8A7</accession>
<dbReference type="Pfam" id="PF25597">
    <property type="entry name" value="SH3_retrovirus"/>
    <property type="match status" value="1"/>
</dbReference>
<feature type="domain" description="Retroviral polymerase SH3-like" evidence="2">
    <location>
        <begin position="13"/>
        <end position="75"/>
    </location>
</feature>